<keyword evidence="2" id="KW-0805">Transcription regulation</keyword>
<evidence type="ECO:0000313" key="8">
    <source>
        <dbReference type="Proteomes" id="UP001597343"/>
    </source>
</evidence>
<protein>
    <submittedName>
        <fullName evidence="7">RNA polymerase sigma factor</fullName>
    </submittedName>
</protein>
<dbReference type="InterPro" id="IPR013249">
    <property type="entry name" value="RNA_pol_sigma70_r4_t2"/>
</dbReference>
<comment type="caution">
    <text evidence="7">The sequence shown here is derived from an EMBL/GenBank/DDBJ whole genome shotgun (WGS) entry which is preliminary data.</text>
</comment>
<evidence type="ECO:0000259" key="5">
    <source>
        <dbReference type="Pfam" id="PF04542"/>
    </source>
</evidence>
<reference evidence="8" key="1">
    <citation type="journal article" date="2019" name="Int. J. Syst. Evol. Microbiol.">
        <title>The Global Catalogue of Microorganisms (GCM) 10K type strain sequencing project: providing services to taxonomists for standard genome sequencing and annotation.</title>
        <authorList>
            <consortium name="The Broad Institute Genomics Platform"/>
            <consortium name="The Broad Institute Genome Sequencing Center for Infectious Disease"/>
            <person name="Wu L."/>
            <person name="Ma J."/>
        </authorList>
    </citation>
    <scope>NUCLEOTIDE SEQUENCE [LARGE SCALE GENOMIC DNA]</scope>
    <source>
        <strain evidence="8">CGMCC 1.13574</strain>
    </source>
</reference>
<dbReference type="InterPro" id="IPR013325">
    <property type="entry name" value="RNA_pol_sigma_r2"/>
</dbReference>
<dbReference type="EMBL" id="JBHUIO010000011">
    <property type="protein sequence ID" value="MFD2171911.1"/>
    <property type="molecule type" value="Genomic_DNA"/>
</dbReference>
<dbReference type="RefSeq" id="WP_386049122.1">
    <property type="nucleotide sequence ID" value="NZ_JBHUIO010000011.1"/>
</dbReference>
<dbReference type="SUPFAM" id="SSF88659">
    <property type="entry name" value="Sigma3 and sigma4 domains of RNA polymerase sigma factors"/>
    <property type="match status" value="1"/>
</dbReference>
<dbReference type="SUPFAM" id="SSF88946">
    <property type="entry name" value="Sigma2 domain of RNA polymerase sigma factors"/>
    <property type="match status" value="1"/>
</dbReference>
<evidence type="ECO:0000256" key="3">
    <source>
        <dbReference type="ARBA" id="ARBA00023082"/>
    </source>
</evidence>
<dbReference type="Gene3D" id="1.10.10.10">
    <property type="entry name" value="Winged helix-like DNA-binding domain superfamily/Winged helix DNA-binding domain"/>
    <property type="match status" value="1"/>
</dbReference>
<evidence type="ECO:0000259" key="6">
    <source>
        <dbReference type="Pfam" id="PF08281"/>
    </source>
</evidence>
<evidence type="ECO:0000256" key="4">
    <source>
        <dbReference type="ARBA" id="ARBA00023163"/>
    </source>
</evidence>
<accession>A0ABW5A2X1</accession>
<dbReference type="InterPro" id="IPR007627">
    <property type="entry name" value="RNA_pol_sigma70_r2"/>
</dbReference>
<dbReference type="InterPro" id="IPR014284">
    <property type="entry name" value="RNA_pol_sigma-70_dom"/>
</dbReference>
<proteinExistence type="inferred from homology"/>
<feature type="domain" description="RNA polymerase sigma factor 70 region 4 type 2" evidence="6">
    <location>
        <begin position="121"/>
        <end position="166"/>
    </location>
</feature>
<evidence type="ECO:0000313" key="7">
    <source>
        <dbReference type="EMBL" id="MFD2171911.1"/>
    </source>
</evidence>
<dbReference type="PANTHER" id="PTHR43133:SF60">
    <property type="entry name" value="RNA POLYMERASE SIGMA FACTOR SIGV"/>
    <property type="match status" value="1"/>
</dbReference>
<evidence type="ECO:0000256" key="2">
    <source>
        <dbReference type="ARBA" id="ARBA00023015"/>
    </source>
</evidence>
<dbReference type="Gene3D" id="1.10.1740.10">
    <property type="match status" value="1"/>
</dbReference>
<dbReference type="InterPro" id="IPR013324">
    <property type="entry name" value="RNA_pol_sigma_r3/r4-like"/>
</dbReference>
<dbReference type="PANTHER" id="PTHR43133">
    <property type="entry name" value="RNA POLYMERASE ECF-TYPE SIGMA FACTO"/>
    <property type="match status" value="1"/>
</dbReference>
<dbReference type="Pfam" id="PF04542">
    <property type="entry name" value="Sigma70_r2"/>
    <property type="match status" value="1"/>
</dbReference>
<sequence>MDEAQTWIRQINAGSKAAANDLVATYYREVYAFVYKQTLSQELSLDMTQEILISMLRSIRHYDSEKGAFRTWLYKIATARLVDYYRSKYYGYHRVVVPIEEHELVSTDDFTVTAEHREDVERILAIINRLDAATQQIFRLRFFAEESFREIAKALQMPEGTVKTKYYAMIRTIQKQFEEERHG</sequence>
<name>A0ABW5A2X1_9BACL</name>
<gene>
    <name evidence="7" type="ORF">ACFSOY_18255</name>
</gene>
<comment type="similarity">
    <text evidence="1">Belongs to the sigma-70 factor family. ECF subfamily.</text>
</comment>
<dbReference type="NCBIfam" id="TIGR02937">
    <property type="entry name" value="sigma70-ECF"/>
    <property type="match status" value="1"/>
</dbReference>
<keyword evidence="3" id="KW-0731">Sigma factor</keyword>
<feature type="domain" description="RNA polymerase sigma-70 region 2" evidence="5">
    <location>
        <begin position="22"/>
        <end position="88"/>
    </location>
</feature>
<organism evidence="7 8">
    <name type="scientific">Tumebacillus lipolyticus</name>
    <dbReference type="NCBI Taxonomy" id="1280370"/>
    <lineage>
        <taxon>Bacteria</taxon>
        <taxon>Bacillati</taxon>
        <taxon>Bacillota</taxon>
        <taxon>Bacilli</taxon>
        <taxon>Bacillales</taxon>
        <taxon>Alicyclobacillaceae</taxon>
        <taxon>Tumebacillus</taxon>
    </lineage>
</organism>
<dbReference type="Pfam" id="PF08281">
    <property type="entry name" value="Sigma70_r4_2"/>
    <property type="match status" value="1"/>
</dbReference>
<dbReference type="InterPro" id="IPR036388">
    <property type="entry name" value="WH-like_DNA-bd_sf"/>
</dbReference>
<evidence type="ECO:0000256" key="1">
    <source>
        <dbReference type="ARBA" id="ARBA00010641"/>
    </source>
</evidence>
<dbReference type="Proteomes" id="UP001597343">
    <property type="component" value="Unassembled WGS sequence"/>
</dbReference>
<keyword evidence="8" id="KW-1185">Reference proteome</keyword>
<keyword evidence="4" id="KW-0804">Transcription</keyword>
<dbReference type="InterPro" id="IPR039425">
    <property type="entry name" value="RNA_pol_sigma-70-like"/>
</dbReference>